<sequence length="408" mass="46372">MKILVLTSSFPRYSGDFAGNFIYELTKKLKDDGLSVIILAPHDPGARYHENISGLKVYRFPYFYPYRLQKLTYGNGIPYNIKKSHLAKIQVPLFILSEIFNSIKIIKQEDIDIIHSHWLFPSSLVAAICRRIFGIPHIATVHGSDVNTIKKSKILKIICSFIIKNSDRITTNSSYTKNLLLSINNNIENKVNIVPMGIDINYFRSEHNENLKEHFRAKYLILSVSRLIELKGIGYLIIAMRDVIKNFPKAKLVIVGDGPEKEKLEKLTESLSLKDNVIFEGYIKNFDLYKYYASSDVFILPSITIDGQSDGLGVVLLEAMACSTPVIGTAAGGVTDIIKHNYNGFLIPEKSSRDLVDSISELLTNESLAKKFRENGLKTIREKFSWNHVIEEFHEIYEHAIEENHKNG</sequence>
<proteinExistence type="predicted"/>
<reference evidence="3 4" key="1">
    <citation type="journal article" date="2013" name="Nature">
        <title>Anaerobic oxidation of methane coupled to nitrate reduction in a novel archaeal lineage.</title>
        <authorList>
            <person name="Haroon M.F."/>
            <person name="Hu S."/>
            <person name="Shi Y."/>
            <person name="Imelfort M."/>
            <person name="Keller J."/>
            <person name="Hugenholtz P."/>
            <person name="Yuan Z."/>
            <person name="Tyson G.W."/>
        </authorList>
    </citation>
    <scope>NUCLEOTIDE SEQUENCE [LARGE SCALE GENOMIC DNA]</scope>
    <source>
        <strain evidence="3 4">ANME-2d</strain>
    </source>
</reference>
<keyword evidence="4" id="KW-1185">Reference proteome</keyword>
<dbReference type="Pfam" id="PF00534">
    <property type="entry name" value="Glycos_transf_1"/>
    <property type="match status" value="1"/>
</dbReference>
<dbReference type="Pfam" id="PF13439">
    <property type="entry name" value="Glyco_transf_4"/>
    <property type="match status" value="1"/>
</dbReference>
<evidence type="ECO:0000313" key="3">
    <source>
        <dbReference type="EMBL" id="KCZ72208.1"/>
    </source>
</evidence>
<protein>
    <submittedName>
        <fullName evidence="3">Glycosyltransferase</fullName>
    </submittedName>
</protein>
<dbReference type="InterPro" id="IPR001296">
    <property type="entry name" value="Glyco_trans_1"/>
</dbReference>
<feature type="domain" description="Glycosyltransferase subfamily 4-like N-terminal" evidence="2">
    <location>
        <begin position="19"/>
        <end position="201"/>
    </location>
</feature>
<evidence type="ECO:0000259" key="1">
    <source>
        <dbReference type="Pfam" id="PF00534"/>
    </source>
</evidence>
<feature type="domain" description="Glycosyl transferase family 1" evidence="1">
    <location>
        <begin position="216"/>
        <end position="378"/>
    </location>
</feature>
<accession>A0A062V6I9</accession>
<dbReference type="EMBL" id="JMIY01000003">
    <property type="protein sequence ID" value="KCZ72208.1"/>
    <property type="molecule type" value="Genomic_DNA"/>
</dbReference>
<evidence type="ECO:0000313" key="4">
    <source>
        <dbReference type="Proteomes" id="UP000027153"/>
    </source>
</evidence>
<dbReference type="GO" id="GO:0016757">
    <property type="term" value="F:glycosyltransferase activity"/>
    <property type="evidence" value="ECO:0007669"/>
    <property type="project" value="InterPro"/>
</dbReference>
<name>A0A062V6I9_9EURY</name>
<dbReference type="Gene3D" id="3.40.50.2000">
    <property type="entry name" value="Glycogen Phosphorylase B"/>
    <property type="match status" value="2"/>
</dbReference>
<dbReference type="PANTHER" id="PTHR45947">
    <property type="entry name" value="SULFOQUINOVOSYL TRANSFERASE SQD2"/>
    <property type="match status" value="1"/>
</dbReference>
<dbReference type="InterPro" id="IPR050194">
    <property type="entry name" value="Glycosyltransferase_grp1"/>
</dbReference>
<dbReference type="CDD" id="cd03801">
    <property type="entry name" value="GT4_PimA-like"/>
    <property type="match status" value="1"/>
</dbReference>
<evidence type="ECO:0000259" key="2">
    <source>
        <dbReference type="Pfam" id="PF13439"/>
    </source>
</evidence>
<gene>
    <name evidence="3" type="ORF">ANME2D_01612</name>
</gene>
<dbReference type="SUPFAM" id="SSF53756">
    <property type="entry name" value="UDP-Glycosyltransferase/glycogen phosphorylase"/>
    <property type="match status" value="1"/>
</dbReference>
<dbReference type="InterPro" id="IPR028098">
    <property type="entry name" value="Glyco_trans_4-like_N"/>
</dbReference>
<dbReference type="RefSeq" id="WP_048090269.1">
    <property type="nucleotide sequence ID" value="NZ_JMIY01000003.1"/>
</dbReference>
<comment type="caution">
    <text evidence="3">The sequence shown here is derived from an EMBL/GenBank/DDBJ whole genome shotgun (WGS) entry which is preliminary data.</text>
</comment>
<keyword evidence="3" id="KW-0808">Transferase</keyword>
<dbReference type="Proteomes" id="UP000027153">
    <property type="component" value="Unassembled WGS sequence"/>
</dbReference>
<organism evidence="3 4">
    <name type="scientific">Candidatus Methanoperedens nitratireducens</name>
    <dbReference type="NCBI Taxonomy" id="1392998"/>
    <lineage>
        <taxon>Archaea</taxon>
        <taxon>Methanobacteriati</taxon>
        <taxon>Methanobacteriota</taxon>
        <taxon>Stenosarchaea group</taxon>
        <taxon>Methanomicrobia</taxon>
        <taxon>Methanosarcinales</taxon>
        <taxon>ANME-2 cluster</taxon>
        <taxon>Candidatus Methanoperedentaceae</taxon>
        <taxon>Candidatus Methanoperedens</taxon>
    </lineage>
</organism>
<dbReference type="PANTHER" id="PTHR45947:SF3">
    <property type="entry name" value="SULFOQUINOVOSYL TRANSFERASE SQD2"/>
    <property type="match status" value="1"/>
</dbReference>
<dbReference type="AlphaFoldDB" id="A0A062V6I9"/>
<dbReference type="OrthoDB" id="132546at2157"/>